<dbReference type="Proteomes" id="UP000251576">
    <property type="component" value="Unassembled WGS sequence"/>
</dbReference>
<evidence type="ECO:0000313" key="3">
    <source>
        <dbReference type="Proteomes" id="UP000251576"/>
    </source>
</evidence>
<keyword evidence="1" id="KW-1133">Transmembrane helix</keyword>
<dbReference type="AlphaFoldDB" id="A0A330G4T8"/>
<organism evidence="2 3">
    <name type="scientific">Enterobacter cloacae</name>
    <dbReference type="NCBI Taxonomy" id="550"/>
    <lineage>
        <taxon>Bacteria</taxon>
        <taxon>Pseudomonadati</taxon>
        <taxon>Pseudomonadota</taxon>
        <taxon>Gammaproteobacteria</taxon>
        <taxon>Enterobacterales</taxon>
        <taxon>Enterobacteriaceae</taxon>
        <taxon>Enterobacter</taxon>
        <taxon>Enterobacter cloacae complex</taxon>
    </lineage>
</organism>
<gene>
    <name evidence="2" type="ORF">DP202_20675</name>
</gene>
<proteinExistence type="predicted"/>
<feature type="transmembrane region" description="Helical" evidence="1">
    <location>
        <begin position="42"/>
        <end position="63"/>
    </location>
</feature>
<comment type="caution">
    <text evidence="2">The sequence shown here is derived from an EMBL/GenBank/DDBJ whole genome shotgun (WGS) entry which is preliminary data.</text>
</comment>
<sequence length="126" mass="14654">MSATVAFSFTWINFLVLYKNDHLFLQSVTISVINNSSFFDMLISYFRVLLYLPCGFLLIILKLLFCAQRLCDTRLFSLAWPISLVIFFFFWFVNITFPGHLNLVLIIKSCVLTLIGIIPSRQQEVE</sequence>
<feature type="transmembrane region" description="Helical" evidence="1">
    <location>
        <begin position="99"/>
        <end position="118"/>
    </location>
</feature>
<name>A0A330G4T8_ENTCL</name>
<dbReference type="EMBL" id="QMDH01000052">
    <property type="protein sequence ID" value="RAZ63303.1"/>
    <property type="molecule type" value="Genomic_DNA"/>
</dbReference>
<protein>
    <submittedName>
        <fullName evidence="2">Uncharacterized protein</fullName>
    </submittedName>
</protein>
<feature type="transmembrane region" description="Helical" evidence="1">
    <location>
        <begin position="75"/>
        <end position="93"/>
    </location>
</feature>
<accession>A0A330G4T8</accession>
<keyword evidence="1" id="KW-0472">Membrane</keyword>
<evidence type="ECO:0000313" key="2">
    <source>
        <dbReference type="EMBL" id="RAZ63303.1"/>
    </source>
</evidence>
<evidence type="ECO:0000256" key="1">
    <source>
        <dbReference type="SAM" id="Phobius"/>
    </source>
</evidence>
<keyword evidence="1" id="KW-0812">Transmembrane</keyword>
<reference evidence="2 3" key="1">
    <citation type="submission" date="2018-06" db="EMBL/GenBank/DDBJ databases">
        <title>ACT-28, a chromosomally-encoded AmpC with carbapenemase activity from Enterobacter kobei.</title>
        <authorList>
            <person name="Jousset A.B."/>
            <person name="Oueslati S."/>
            <person name="Bernabeu S."/>
            <person name="Takissian J."/>
            <person name="Creton E."/>
            <person name="Vogel A."/>
            <person name="Cotellon G."/>
            <person name="Bonnin R.A."/>
            <person name="Dortet L."/>
            <person name="Naas T."/>
        </authorList>
    </citation>
    <scope>NUCLEOTIDE SEQUENCE [LARGE SCALE GENOMIC DNA]</scope>
    <source>
        <strain evidence="2 3">99B3</strain>
    </source>
</reference>